<accession>A0ABZ2QSJ6</accession>
<reference evidence="1 2" key="1">
    <citation type="submission" date="2024-03" db="EMBL/GenBank/DDBJ databases">
        <title>The complete genome of Streptomyces sirii sp.nov.</title>
        <authorList>
            <person name="Zakalyukina Y.V."/>
            <person name="Belik A.R."/>
            <person name="Biryukov M.V."/>
            <person name="Baturina O.A."/>
            <person name="Kabilov M.R."/>
        </authorList>
    </citation>
    <scope>NUCLEOTIDE SEQUENCE [LARGE SCALE GENOMIC DNA]</scope>
    <source>
        <strain evidence="1 2">BP-8</strain>
    </source>
</reference>
<organism evidence="1 2">
    <name type="scientific">Streptomyces sirii</name>
    <dbReference type="NCBI Taxonomy" id="3127701"/>
    <lineage>
        <taxon>Bacteria</taxon>
        <taxon>Bacillati</taxon>
        <taxon>Actinomycetota</taxon>
        <taxon>Actinomycetes</taxon>
        <taxon>Kitasatosporales</taxon>
        <taxon>Streptomycetaceae</taxon>
        <taxon>Streptomyces</taxon>
    </lineage>
</organism>
<keyword evidence="2" id="KW-1185">Reference proteome</keyword>
<sequence>MRRIGTFFARIIPKAGSTPPFTPPACGFLTIGGTTYIDPHGTYPLDHRLTGAPTLVINDTDQPITIVTERNHDHLPAAPPPHRAPTDLVLTPATDVVLAPGERTETRRGDGVQVV</sequence>
<evidence type="ECO:0000313" key="1">
    <source>
        <dbReference type="EMBL" id="WXK77239.1"/>
    </source>
</evidence>
<dbReference type="Proteomes" id="UP001626628">
    <property type="component" value="Chromosome"/>
</dbReference>
<evidence type="ECO:0000313" key="2">
    <source>
        <dbReference type="Proteomes" id="UP001626628"/>
    </source>
</evidence>
<dbReference type="RefSeq" id="WP_399146773.1">
    <property type="nucleotide sequence ID" value="NZ_CP147982.1"/>
</dbReference>
<name>A0ABZ2QSJ6_9ACTN</name>
<gene>
    <name evidence="1" type="ORF">WAB15_15235</name>
</gene>
<proteinExistence type="predicted"/>
<evidence type="ECO:0008006" key="3">
    <source>
        <dbReference type="Google" id="ProtNLM"/>
    </source>
</evidence>
<protein>
    <recommendedName>
        <fullName evidence="3">MBL fold metallo-hydrolase</fullName>
    </recommendedName>
</protein>
<dbReference type="EMBL" id="CP147982">
    <property type="protein sequence ID" value="WXK77239.1"/>
    <property type="molecule type" value="Genomic_DNA"/>
</dbReference>